<sequence>MNEGMLLPAAFTAVACDTSPLFSGCDSADLAESSPSNYPIKLVTINDNNCDTYQTNIQLPLQRKLFARFCVDGSTTRHFQSPFRVQGHLRISALPRHRSVGAVKATLTRKPSASSPLRLGRAMFPSGGGNGITRENPPTNGIVLCDPHLRKSGDPLWIEPCLPWWEASVLTAQPPWPLHPSRSYRHRPTRFPRARKSTSAGKPNPVRRDARGARVFKFCRSNISPTYPVSLPRWTARIQWLALASQQGEPGGSIPGGVALRISARGGNRARTTPLVGGFPRRYPRFPRPCIPLLTSLHPSSALETSMIYKPLRPILSRRSRLVRRRSGLREVLGSNPRWREEVWVALNNGLSITGESEATWIWSRTGAQGWRKTGDPRENPLTSGVVRHNLHLRKPRVIPPGIETLLALVGGECSSHFSTAAPKDLNEREFFVEGKLEGWHKRAGETPFVVLFPKDVNSRCVGLLEIKLVCDFFQLRNTRDVIVWSDSEARGCKPSGLDRICVLLAGERRLRWLQLLAKILGVVIKTCRELEVWNKSEHDQLRDAWCTTWQRSPYPSRLWFVTLTKVTESIPTVFINVCWYVCVHNTILRLNGARYHDFIANELPCYCWRMCQTFKGMMEHRPVSPRHVREHLTETFNGRWIGQGDPLSWPSRSPELHPLDFWLWGELKALVFGTPINDFHIFAFSLLKALVILCLVVSSHGRDFEIRPSGIEPGSGGLHFQGDVADEQVSFFPARVLLAPLHENCKSVVKYRGLRLKEPFLKVISSCSALYTLISFNDITLPGVEDIAKASCSESCKEINKGSVLECIRVKNGSTLRNPPQNNNCNNDAAGRWIFSWISRFHYPCIPALLHSHLALPSSALKTSMLRAAQISTLTHIFASIALPVRGQQFITTDVASRPKERAADCFPLTPSLTREEDKTPPPGLQLPKFEDGMDTTPVGTPRPRPRSEGAIRATLSRAPSDLIAPTRNECSASAVTLQLEHHICNSGALLHAMKTQGFNCALRDVPGRVAADFGSVENVMPFSKDHSINGNVPRRMIQLSDSGVCDIVSERAVWSTETMANGAGKYRNNGEWRVEVHTRNCDLPCVEQPASLKPGFTQETLRGTNLVSDWLQRVCEDSLVDLDVSCPATPFCWLVHLEFEFSSKFLVNTSGKMDLQPRRFVDESRWIFKSAFCELQSSVVAKVSIRDSNPATSLFRGTFS</sequence>
<dbReference type="Gene3D" id="3.30.420.10">
    <property type="entry name" value="Ribonuclease H-like superfamily/Ribonuclease H"/>
    <property type="match status" value="1"/>
</dbReference>
<dbReference type="Proteomes" id="UP001159363">
    <property type="component" value="Chromosome 7"/>
</dbReference>
<name>A0ABQ9H1D4_9NEOP</name>
<feature type="compositionally biased region" description="Basic residues" evidence="1">
    <location>
        <begin position="182"/>
        <end position="196"/>
    </location>
</feature>
<accession>A0ABQ9H1D4</accession>
<keyword evidence="3" id="KW-1185">Reference proteome</keyword>
<organism evidence="2 3">
    <name type="scientific">Dryococelus australis</name>
    <dbReference type="NCBI Taxonomy" id="614101"/>
    <lineage>
        <taxon>Eukaryota</taxon>
        <taxon>Metazoa</taxon>
        <taxon>Ecdysozoa</taxon>
        <taxon>Arthropoda</taxon>
        <taxon>Hexapoda</taxon>
        <taxon>Insecta</taxon>
        <taxon>Pterygota</taxon>
        <taxon>Neoptera</taxon>
        <taxon>Polyneoptera</taxon>
        <taxon>Phasmatodea</taxon>
        <taxon>Verophasmatodea</taxon>
        <taxon>Anareolatae</taxon>
        <taxon>Phasmatidae</taxon>
        <taxon>Eurycanthinae</taxon>
        <taxon>Dryococelus</taxon>
    </lineage>
</organism>
<feature type="region of interest" description="Disordered" evidence="1">
    <location>
        <begin position="181"/>
        <end position="207"/>
    </location>
</feature>
<evidence type="ECO:0000313" key="3">
    <source>
        <dbReference type="Proteomes" id="UP001159363"/>
    </source>
</evidence>
<proteinExistence type="predicted"/>
<dbReference type="EMBL" id="JARBHB010000008">
    <property type="protein sequence ID" value="KAJ8878003.1"/>
    <property type="molecule type" value="Genomic_DNA"/>
</dbReference>
<evidence type="ECO:0000256" key="1">
    <source>
        <dbReference type="SAM" id="MobiDB-lite"/>
    </source>
</evidence>
<dbReference type="PANTHER" id="PTHR47326:SF1">
    <property type="entry name" value="HTH PSQ-TYPE DOMAIN-CONTAINING PROTEIN"/>
    <property type="match status" value="1"/>
</dbReference>
<feature type="region of interest" description="Disordered" evidence="1">
    <location>
        <begin position="911"/>
        <end position="950"/>
    </location>
</feature>
<gene>
    <name evidence="2" type="ORF">PR048_022466</name>
</gene>
<protein>
    <submittedName>
        <fullName evidence="2">Uncharacterized protein</fullName>
    </submittedName>
</protein>
<reference evidence="2 3" key="1">
    <citation type="submission" date="2023-02" db="EMBL/GenBank/DDBJ databases">
        <title>LHISI_Scaffold_Assembly.</title>
        <authorList>
            <person name="Stuart O.P."/>
            <person name="Cleave R."/>
            <person name="Magrath M.J.L."/>
            <person name="Mikheyev A.S."/>
        </authorList>
    </citation>
    <scope>NUCLEOTIDE SEQUENCE [LARGE SCALE GENOMIC DNA]</scope>
    <source>
        <strain evidence="2">Daus_M_001</strain>
        <tissue evidence="2">Leg muscle</tissue>
    </source>
</reference>
<evidence type="ECO:0000313" key="2">
    <source>
        <dbReference type="EMBL" id="KAJ8878003.1"/>
    </source>
</evidence>
<dbReference type="InterPro" id="IPR036397">
    <property type="entry name" value="RNaseH_sf"/>
</dbReference>
<comment type="caution">
    <text evidence="2">The sequence shown here is derived from an EMBL/GenBank/DDBJ whole genome shotgun (WGS) entry which is preliminary data.</text>
</comment>
<dbReference type="PANTHER" id="PTHR47326">
    <property type="entry name" value="TRANSPOSABLE ELEMENT TC3 TRANSPOSASE-LIKE PROTEIN"/>
    <property type="match status" value="1"/>
</dbReference>